<feature type="region of interest" description="Disordered" evidence="8">
    <location>
        <begin position="19"/>
        <end position="82"/>
    </location>
</feature>
<protein>
    <submittedName>
        <fullName evidence="11">Lipoprotein-anchoring transpeptidase ErfK/SrfK</fullName>
    </submittedName>
</protein>
<keyword evidence="12" id="KW-1185">Reference proteome</keyword>
<organism evidence="11 12">
    <name type="scientific">Aurantimonas endophytica</name>
    <dbReference type="NCBI Taxonomy" id="1522175"/>
    <lineage>
        <taxon>Bacteria</taxon>
        <taxon>Pseudomonadati</taxon>
        <taxon>Pseudomonadota</taxon>
        <taxon>Alphaproteobacteria</taxon>
        <taxon>Hyphomicrobiales</taxon>
        <taxon>Aurantimonadaceae</taxon>
        <taxon>Aurantimonas</taxon>
    </lineage>
</organism>
<comment type="pathway">
    <text evidence="1 7">Cell wall biogenesis; peptidoglycan biosynthesis.</text>
</comment>
<dbReference type="InterPro" id="IPR036365">
    <property type="entry name" value="PGBD-like_sf"/>
</dbReference>
<feature type="active site" description="Nucleophile" evidence="7">
    <location>
        <position position="385"/>
    </location>
</feature>
<comment type="caution">
    <text evidence="11">The sequence shown here is derived from an EMBL/GenBank/DDBJ whole genome shotgun (WGS) entry which is preliminary data.</text>
</comment>
<dbReference type="GO" id="GO:0016740">
    <property type="term" value="F:transferase activity"/>
    <property type="evidence" value="ECO:0007669"/>
    <property type="project" value="UniProtKB-KW"/>
</dbReference>
<evidence type="ECO:0000256" key="9">
    <source>
        <dbReference type="SAM" id="SignalP"/>
    </source>
</evidence>
<dbReference type="GO" id="GO:0018104">
    <property type="term" value="P:peptidoglycan-protein cross-linking"/>
    <property type="evidence" value="ECO:0007669"/>
    <property type="project" value="TreeGrafter"/>
</dbReference>
<gene>
    <name evidence="11" type="ORF">GGR03_004858</name>
</gene>
<dbReference type="EMBL" id="JACIEM010000007">
    <property type="protein sequence ID" value="MBB4005756.1"/>
    <property type="molecule type" value="Genomic_DNA"/>
</dbReference>
<sequence length="411" mass="43709">MKTVSTAFLILAAGLSPLPAHAFSEPLSESSIDTADFPTWEQQRREADSVAASARNDPTIPDAETDTSPADEAVPPTDPAAVAAAAEGIDSPAPPEIEVTDEPGQVVETPAFSTDGPDEAALETADEQKTPDPFLIRLQVLLDRAHASPGVIDGYLGDNTRKAIAAYERMRDLPADGEPDADLWNILAVDQGKAMTTYEITEADLAERFVEAIPSDYAEMAEMEWLGYHDPVEMLSERFHVHPDLLVKLNPSADFSAPGTAILVPNIGSGPEAKVAKIVVDKTRGELFAYDAAGAIVLAYPVTIGAADTPSPDGVLTVQAIAPDPTYHYSPETNFQQGENKEVLTIPAGPNGPVGSMWIDLSQPTFGIHGTAHPELVDKSNSHGCVRLTNWDAQTLAKLVEPGVTVVEFEG</sequence>
<evidence type="ECO:0000256" key="2">
    <source>
        <dbReference type="ARBA" id="ARBA00005992"/>
    </source>
</evidence>
<dbReference type="PROSITE" id="PS52029">
    <property type="entry name" value="LD_TPASE"/>
    <property type="match status" value="1"/>
</dbReference>
<dbReference type="InterPro" id="IPR036366">
    <property type="entry name" value="PGBDSf"/>
</dbReference>
<evidence type="ECO:0000259" key="10">
    <source>
        <dbReference type="PROSITE" id="PS52029"/>
    </source>
</evidence>
<keyword evidence="6 7" id="KW-0961">Cell wall biogenesis/degradation</keyword>
<evidence type="ECO:0000256" key="4">
    <source>
        <dbReference type="ARBA" id="ARBA00022960"/>
    </source>
</evidence>
<dbReference type="Gene3D" id="1.10.101.10">
    <property type="entry name" value="PGBD-like superfamily/PGBD"/>
    <property type="match status" value="1"/>
</dbReference>
<feature type="compositionally biased region" description="Low complexity" evidence="8">
    <location>
        <begin position="70"/>
        <end position="82"/>
    </location>
</feature>
<dbReference type="GO" id="GO:0005576">
    <property type="term" value="C:extracellular region"/>
    <property type="evidence" value="ECO:0007669"/>
    <property type="project" value="TreeGrafter"/>
</dbReference>
<feature type="region of interest" description="Disordered" evidence="8">
    <location>
        <begin position="107"/>
        <end position="129"/>
    </location>
</feature>
<dbReference type="UniPathway" id="UPA00219"/>
<keyword evidence="11" id="KW-0449">Lipoprotein</keyword>
<dbReference type="InterPro" id="IPR038063">
    <property type="entry name" value="Transpep_catalytic_dom"/>
</dbReference>
<dbReference type="RefSeq" id="WP_246368462.1">
    <property type="nucleotide sequence ID" value="NZ_JAAAMM010000007.1"/>
</dbReference>
<evidence type="ECO:0000256" key="8">
    <source>
        <dbReference type="SAM" id="MobiDB-lite"/>
    </source>
</evidence>
<dbReference type="PANTHER" id="PTHR30582:SF30">
    <property type="entry name" value="BLR4375 PROTEIN"/>
    <property type="match status" value="1"/>
</dbReference>
<keyword evidence="3" id="KW-0808">Transferase</keyword>
<dbReference type="AlphaFoldDB" id="A0A7W6HIE3"/>
<dbReference type="GO" id="GO:0008360">
    <property type="term" value="P:regulation of cell shape"/>
    <property type="evidence" value="ECO:0007669"/>
    <property type="project" value="UniProtKB-UniRule"/>
</dbReference>
<evidence type="ECO:0000256" key="1">
    <source>
        <dbReference type="ARBA" id="ARBA00004752"/>
    </source>
</evidence>
<dbReference type="InterPro" id="IPR002477">
    <property type="entry name" value="Peptidoglycan-bd-like"/>
</dbReference>
<reference evidence="11 12" key="1">
    <citation type="submission" date="2020-08" db="EMBL/GenBank/DDBJ databases">
        <title>Genomic Encyclopedia of Type Strains, Phase IV (KMG-IV): sequencing the most valuable type-strain genomes for metagenomic binning, comparative biology and taxonomic classification.</title>
        <authorList>
            <person name="Goeker M."/>
        </authorList>
    </citation>
    <scope>NUCLEOTIDE SEQUENCE [LARGE SCALE GENOMIC DNA]</scope>
    <source>
        <strain evidence="11 12">DSM 103570</strain>
    </source>
</reference>
<dbReference type="InterPro" id="IPR005490">
    <property type="entry name" value="LD_TPept_cat_dom"/>
</dbReference>
<keyword evidence="9" id="KW-0732">Signal</keyword>
<keyword evidence="4 7" id="KW-0133">Cell shape</keyword>
<evidence type="ECO:0000256" key="3">
    <source>
        <dbReference type="ARBA" id="ARBA00022679"/>
    </source>
</evidence>
<dbReference type="Pfam" id="PF01471">
    <property type="entry name" value="PG_binding_1"/>
    <property type="match status" value="1"/>
</dbReference>
<dbReference type="GO" id="GO:0071972">
    <property type="term" value="F:peptidoglycan L,D-transpeptidase activity"/>
    <property type="evidence" value="ECO:0007669"/>
    <property type="project" value="TreeGrafter"/>
</dbReference>
<comment type="similarity">
    <text evidence="2">Belongs to the YkuD family.</text>
</comment>
<feature type="signal peptide" evidence="9">
    <location>
        <begin position="1"/>
        <end position="22"/>
    </location>
</feature>
<dbReference type="Proteomes" id="UP000588647">
    <property type="component" value="Unassembled WGS sequence"/>
</dbReference>
<dbReference type="InterPro" id="IPR050979">
    <property type="entry name" value="LD-transpeptidase"/>
</dbReference>
<proteinExistence type="inferred from homology"/>
<dbReference type="CDD" id="cd16913">
    <property type="entry name" value="YkuD_like"/>
    <property type="match status" value="1"/>
</dbReference>
<feature type="chain" id="PRO_5030510514" evidence="9">
    <location>
        <begin position="23"/>
        <end position="411"/>
    </location>
</feature>
<dbReference type="GO" id="GO:0071555">
    <property type="term" value="P:cell wall organization"/>
    <property type="evidence" value="ECO:0007669"/>
    <property type="project" value="UniProtKB-UniRule"/>
</dbReference>
<dbReference type="Pfam" id="PF03734">
    <property type="entry name" value="YkuD"/>
    <property type="match status" value="1"/>
</dbReference>
<evidence type="ECO:0000256" key="6">
    <source>
        <dbReference type="ARBA" id="ARBA00023316"/>
    </source>
</evidence>
<evidence type="ECO:0000256" key="7">
    <source>
        <dbReference type="PROSITE-ProRule" id="PRU01373"/>
    </source>
</evidence>
<feature type="active site" description="Proton donor/acceptor" evidence="7">
    <location>
        <position position="369"/>
    </location>
</feature>
<accession>A0A7W6HIE3</accession>
<name>A0A7W6HIE3_9HYPH</name>
<evidence type="ECO:0000313" key="12">
    <source>
        <dbReference type="Proteomes" id="UP000588647"/>
    </source>
</evidence>
<dbReference type="Gene3D" id="2.40.440.10">
    <property type="entry name" value="L,D-transpeptidase catalytic domain-like"/>
    <property type="match status" value="1"/>
</dbReference>
<evidence type="ECO:0000256" key="5">
    <source>
        <dbReference type="ARBA" id="ARBA00022984"/>
    </source>
</evidence>
<dbReference type="SUPFAM" id="SSF141523">
    <property type="entry name" value="L,D-transpeptidase catalytic domain-like"/>
    <property type="match status" value="1"/>
</dbReference>
<feature type="domain" description="L,D-TPase catalytic" evidence="10">
    <location>
        <begin position="276"/>
        <end position="409"/>
    </location>
</feature>
<feature type="compositionally biased region" description="Acidic residues" evidence="8">
    <location>
        <begin position="116"/>
        <end position="125"/>
    </location>
</feature>
<dbReference type="PANTHER" id="PTHR30582">
    <property type="entry name" value="L,D-TRANSPEPTIDASE"/>
    <property type="match status" value="1"/>
</dbReference>
<evidence type="ECO:0000313" key="11">
    <source>
        <dbReference type="EMBL" id="MBB4005756.1"/>
    </source>
</evidence>
<dbReference type="SUPFAM" id="SSF47090">
    <property type="entry name" value="PGBD-like"/>
    <property type="match status" value="1"/>
</dbReference>
<keyword evidence="5 7" id="KW-0573">Peptidoglycan synthesis</keyword>